<dbReference type="InterPro" id="IPR029787">
    <property type="entry name" value="Nucleotide_cyclase"/>
</dbReference>
<proteinExistence type="predicted"/>
<evidence type="ECO:0000259" key="2">
    <source>
        <dbReference type="PROSITE" id="PS50887"/>
    </source>
</evidence>
<dbReference type="SUPFAM" id="SSF141868">
    <property type="entry name" value="EAL domain-like"/>
    <property type="match status" value="1"/>
</dbReference>
<dbReference type="Pfam" id="PF00990">
    <property type="entry name" value="GGDEF"/>
    <property type="match status" value="1"/>
</dbReference>
<dbReference type="Gene3D" id="3.30.450.20">
    <property type="entry name" value="PAS domain"/>
    <property type="match status" value="1"/>
</dbReference>
<dbReference type="RefSeq" id="WP_370893745.1">
    <property type="nucleotide sequence ID" value="NZ_JBGJLR010000019.1"/>
</dbReference>
<feature type="domain" description="EAL" evidence="1">
    <location>
        <begin position="498"/>
        <end position="752"/>
    </location>
</feature>
<dbReference type="CDD" id="cd01948">
    <property type="entry name" value="EAL"/>
    <property type="match status" value="1"/>
</dbReference>
<dbReference type="InterPro" id="IPR035919">
    <property type="entry name" value="EAL_sf"/>
</dbReference>
<evidence type="ECO:0000313" key="3">
    <source>
        <dbReference type="EMBL" id="MEZ2740649.1"/>
    </source>
</evidence>
<dbReference type="InterPro" id="IPR043128">
    <property type="entry name" value="Rev_trsase/Diguanyl_cyclase"/>
</dbReference>
<gene>
    <name evidence="3" type="ORF">ACBP88_14560</name>
</gene>
<name>A0ABV4IFM0_9BURK</name>
<dbReference type="NCBIfam" id="TIGR00254">
    <property type="entry name" value="GGDEF"/>
    <property type="match status" value="1"/>
</dbReference>
<feature type="domain" description="GGDEF" evidence="2">
    <location>
        <begin position="355"/>
        <end position="489"/>
    </location>
</feature>
<dbReference type="PANTHER" id="PTHR44757">
    <property type="entry name" value="DIGUANYLATE CYCLASE DGCP"/>
    <property type="match status" value="1"/>
</dbReference>
<dbReference type="Gene3D" id="3.30.70.270">
    <property type="match status" value="1"/>
</dbReference>
<organism evidence="3 4">
    <name type="scientific">Comamonas jiangduensis</name>
    <dbReference type="NCBI Taxonomy" id="1194168"/>
    <lineage>
        <taxon>Bacteria</taxon>
        <taxon>Pseudomonadati</taxon>
        <taxon>Pseudomonadota</taxon>
        <taxon>Betaproteobacteria</taxon>
        <taxon>Burkholderiales</taxon>
        <taxon>Comamonadaceae</taxon>
        <taxon>Comamonas</taxon>
    </lineage>
</organism>
<dbReference type="PROSITE" id="PS50887">
    <property type="entry name" value="GGDEF"/>
    <property type="match status" value="1"/>
</dbReference>
<sequence length="756" mass="83796">MLVAVIVLVLSLLWWLTAKHLRAQQEQVENATRLQQAGVAAIVSENLRQILEKAQLMSVLALQGVQGTGPWQHQLAQMLDRDRVFLRYTLLDQQLQPLAGDVQNLGRWDDALAQQQGACAGGRGALVLPGAHQSSTQELTWQVPLLLCVTDAQGVSQGYLMLHMDLGYFLSLYQDVDWGASGSLHLLAPDGRVIAAMVGGGLVAQPSSAAVDAFRKVPEGAGVRNFEWPQGVARLANFHRTAHMPITVVVSREWREILAAHDDYAHRAWWLLSVVSVLAMGATLFLLRTLQRRQQWFDALEKADQDKQELIAQLESEKQRALALAASDHLTGLHNRRMFYELVSSHLALARRSSKYYALLYLDLDRFKSVNDTLGHHVGDALLQAVALRLQGMLRSSDIIARMGGDEFAVLVTAMEGPQDMDVLAQKLVEGLSAPYEGIAPTALHTSPSIGIAFFPRDGHDVEMLCRHADTAMYASKKAGRNRFTYYERITPVDSERGYRLARQLPDAIVQEQLVLHFQPKVRLEDRSIVGFEALVRWQHPELGLIYPGDFIALAEEHGHIEALGEWVMLACCRQIAAWRMQGLDVRPIAFNVSPLQLRDCAFPLRLATCLQHYGVRGSDVEVEITESCLVEPVGVATRVLSQLQQMGVRIGLDDFGTGFSSLSQIRSLPIDTIKLDKSFVNELRSSKEAGVLVTSIITLAHNLKMQVVAEGVELMDQLVYLKTAGCDIAQGYFLSRPVTAQNAEALLRQSILEIA</sequence>
<reference evidence="3 4" key="1">
    <citation type="submission" date="2024-08" db="EMBL/GenBank/DDBJ databases">
        <authorList>
            <person name="Feng Z."/>
            <person name="Ronholm J."/>
        </authorList>
    </citation>
    <scope>NUCLEOTIDE SEQUENCE [LARGE SCALE GENOMIC DNA]</scope>
    <source>
        <strain evidence="3 4">4-AB0-8</strain>
    </source>
</reference>
<dbReference type="CDD" id="cd12915">
    <property type="entry name" value="PDC2_DGC_like"/>
    <property type="match status" value="1"/>
</dbReference>
<dbReference type="PANTHER" id="PTHR44757:SF2">
    <property type="entry name" value="BIOFILM ARCHITECTURE MAINTENANCE PROTEIN MBAA"/>
    <property type="match status" value="1"/>
</dbReference>
<comment type="caution">
    <text evidence="3">The sequence shown here is derived from an EMBL/GenBank/DDBJ whole genome shotgun (WGS) entry which is preliminary data.</text>
</comment>
<dbReference type="SMART" id="SM00052">
    <property type="entry name" value="EAL"/>
    <property type="match status" value="1"/>
</dbReference>
<dbReference type="Pfam" id="PF00563">
    <property type="entry name" value="EAL"/>
    <property type="match status" value="1"/>
</dbReference>
<dbReference type="EMBL" id="JBGJLR010000019">
    <property type="protein sequence ID" value="MEZ2740649.1"/>
    <property type="molecule type" value="Genomic_DNA"/>
</dbReference>
<dbReference type="Gene3D" id="3.20.20.450">
    <property type="entry name" value="EAL domain"/>
    <property type="match status" value="1"/>
</dbReference>
<dbReference type="SUPFAM" id="SSF55073">
    <property type="entry name" value="Nucleotide cyclase"/>
    <property type="match status" value="1"/>
</dbReference>
<dbReference type="InterPro" id="IPR001633">
    <property type="entry name" value="EAL_dom"/>
</dbReference>
<protein>
    <submittedName>
        <fullName evidence="3">Bifunctional diguanylate cyclase/phosphodiesterase</fullName>
    </submittedName>
</protein>
<dbReference type="SMART" id="SM00267">
    <property type="entry name" value="GGDEF"/>
    <property type="match status" value="1"/>
</dbReference>
<dbReference type="InterPro" id="IPR052155">
    <property type="entry name" value="Biofilm_reg_signaling"/>
</dbReference>
<accession>A0ABV4IFM0</accession>
<evidence type="ECO:0000313" key="4">
    <source>
        <dbReference type="Proteomes" id="UP001567350"/>
    </source>
</evidence>
<dbReference type="InterPro" id="IPR000160">
    <property type="entry name" value="GGDEF_dom"/>
</dbReference>
<keyword evidence="4" id="KW-1185">Reference proteome</keyword>
<dbReference type="Proteomes" id="UP001567350">
    <property type="component" value="Unassembled WGS sequence"/>
</dbReference>
<dbReference type="PROSITE" id="PS50883">
    <property type="entry name" value="EAL"/>
    <property type="match status" value="1"/>
</dbReference>
<evidence type="ECO:0000259" key="1">
    <source>
        <dbReference type="PROSITE" id="PS50883"/>
    </source>
</evidence>
<dbReference type="CDD" id="cd01949">
    <property type="entry name" value="GGDEF"/>
    <property type="match status" value="1"/>
</dbReference>